<dbReference type="GO" id="GO:0016853">
    <property type="term" value="F:isomerase activity"/>
    <property type="evidence" value="ECO:0007669"/>
    <property type="project" value="UniProtKB-KW"/>
</dbReference>
<name>A0ABT6UUS4_9GAMM</name>
<protein>
    <submittedName>
        <fullName evidence="2">Sugar phosphate isomerase/epimerase</fullName>
    </submittedName>
</protein>
<organism evidence="2 3">
    <name type="scientific">Cobetia amphilecti</name>
    <dbReference type="NCBI Taxonomy" id="1055104"/>
    <lineage>
        <taxon>Bacteria</taxon>
        <taxon>Pseudomonadati</taxon>
        <taxon>Pseudomonadota</taxon>
        <taxon>Gammaproteobacteria</taxon>
        <taxon>Oceanospirillales</taxon>
        <taxon>Halomonadaceae</taxon>
        <taxon>Cobetia</taxon>
    </lineage>
</organism>
<dbReference type="InterPro" id="IPR036237">
    <property type="entry name" value="Xyl_isomerase-like_sf"/>
</dbReference>
<proteinExistence type="predicted"/>
<keyword evidence="2" id="KW-0413">Isomerase</keyword>
<reference evidence="3" key="1">
    <citation type="submission" date="2023-07" db="EMBL/GenBank/DDBJ databases">
        <title>Genome-based characterization of strain KMM 296 and proposal for reclassification of Cobetia litoralis and Cobetia pacifica, and emended description of the species Cobetia amphilecti and Cobetia marina.</title>
        <authorList>
            <person name="Balabanova L."/>
            <person name="Nedashkovskaya O."/>
        </authorList>
    </citation>
    <scope>NUCLEOTIDE SEQUENCE [LARGE SCALE GENOMIC DNA]</scope>
    <source>
        <strain evidence="3">NRIC 0815</strain>
    </source>
</reference>
<evidence type="ECO:0000259" key="1">
    <source>
        <dbReference type="Pfam" id="PF01261"/>
    </source>
</evidence>
<gene>
    <name evidence="2" type="ORF">QLT01_15790</name>
</gene>
<dbReference type="GeneID" id="97326746"/>
<dbReference type="Gene3D" id="3.20.20.150">
    <property type="entry name" value="Divalent-metal-dependent TIM barrel enzymes"/>
    <property type="match status" value="1"/>
</dbReference>
<dbReference type="EMBL" id="JASCSA010000017">
    <property type="protein sequence ID" value="MDI5885808.1"/>
    <property type="molecule type" value="Genomic_DNA"/>
</dbReference>
<dbReference type="Pfam" id="PF01261">
    <property type="entry name" value="AP_endonuc_2"/>
    <property type="match status" value="1"/>
</dbReference>
<evidence type="ECO:0000313" key="2">
    <source>
        <dbReference type="EMBL" id="MDI5885808.1"/>
    </source>
</evidence>
<sequence length="291" mass="32113">MTSYLDMVPLPKPDRSSTLPQVSVCTSAFGSTLILAQGQAASLDWIREAGADKVEIRRELLPTDFQAFDMLGAQCAEHSLGVIYSTADGLWNETRPAESVSRRLHEARALGAESIKFALGDYRGAGRDTWQALSVLFTDSGVPQILIENDQTSQGGSISAMTACLKDAEHAGCSLGMTFDIGNWQWCGASAQQAAERLGRHVRYVHCKGVSTDISGKCHARVPSDKDLCEWSTMFRHFPKDVMRAIEYPLQPTPPLAQDDMRHADLRYPLSDLPSITRREVERLRAITTTR</sequence>
<dbReference type="InterPro" id="IPR013022">
    <property type="entry name" value="Xyl_isomerase-like_TIM-brl"/>
</dbReference>
<dbReference type="SUPFAM" id="SSF51658">
    <property type="entry name" value="Xylose isomerase-like"/>
    <property type="match status" value="1"/>
</dbReference>
<evidence type="ECO:0000313" key="3">
    <source>
        <dbReference type="Proteomes" id="UP001229025"/>
    </source>
</evidence>
<keyword evidence="3" id="KW-1185">Reference proteome</keyword>
<dbReference type="RefSeq" id="WP_213115190.1">
    <property type="nucleotide sequence ID" value="NZ_CP136695.1"/>
</dbReference>
<accession>A0ABT6UUS4</accession>
<feature type="domain" description="Xylose isomerase-like TIM barrel" evidence="1">
    <location>
        <begin position="43"/>
        <end position="238"/>
    </location>
</feature>
<comment type="caution">
    <text evidence="2">The sequence shown here is derived from an EMBL/GenBank/DDBJ whole genome shotgun (WGS) entry which is preliminary data.</text>
</comment>
<dbReference type="Proteomes" id="UP001229025">
    <property type="component" value="Unassembled WGS sequence"/>
</dbReference>